<comment type="caution">
    <text evidence="1">The sequence shown here is derived from an EMBL/GenBank/DDBJ whole genome shotgun (WGS) entry which is preliminary data.</text>
</comment>
<reference evidence="1 2" key="1">
    <citation type="journal article" date="2018" name="Front. Plant Sci.">
        <title>Red Clover (Trifolium pratense) and Zigzag Clover (T. medium) - A Picture of Genomic Similarities and Differences.</title>
        <authorList>
            <person name="Dluhosova J."/>
            <person name="Istvanek J."/>
            <person name="Nedelnik J."/>
            <person name="Repkova J."/>
        </authorList>
    </citation>
    <scope>NUCLEOTIDE SEQUENCE [LARGE SCALE GENOMIC DNA]</scope>
    <source>
        <strain evidence="2">cv. 10/8</strain>
        <tissue evidence="1">Leaf</tissue>
    </source>
</reference>
<organism evidence="1 2">
    <name type="scientific">Trifolium medium</name>
    <dbReference type="NCBI Taxonomy" id="97028"/>
    <lineage>
        <taxon>Eukaryota</taxon>
        <taxon>Viridiplantae</taxon>
        <taxon>Streptophyta</taxon>
        <taxon>Embryophyta</taxon>
        <taxon>Tracheophyta</taxon>
        <taxon>Spermatophyta</taxon>
        <taxon>Magnoliopsida</taxon>
        <taxon>eudicotyledons</taxon>
        <taxon>Gunneridae</taxon>
        <taxon>Pentapetalae</taxon>
        <taxon>rosids</taxon>
        <taxon>fabids</taxon>
        <taxon>Fabales</taxon>
        <taxon>Fabaceae</taxon>
        <taxon>Papilionoideae</taxon>
        <taxon>50 kb inversion clade</taxon>
        <taxon>NPAAA clade</taxon>
        <taxon>Hologalegina</taxon>
        <taxon>IRL clade</taxon>
        <taxon>Trifolieae</taxon>
        <taxon>Trifolium</taxon>
    </lineage>
</organism>
<keyword evidence="2" id="KW-1185">Reference proteome</keyword>
<name>A0A392VEC0_9FABA</name>
<proteinExistence type="predicted"/>
<feature type="non-terminal residue" evidence="1">
    <location>
        <position position="12"/>
    </location>
</feature>
<evidence type="ECO:0000313" key="2">
    <source>
        <dbReference type="Proteomes" id="UP000265520"/>
    </source>
</evidence>
<dbReference type="Proteomes" id="UP000265520">
    <property type="component" value="Unassembled WGS sequence"/>
</dbReference>
<evidence type="ECO:0000313" key="1">
    <source>
        <dbReference type="EMBL" id="MCI86728.1"/>
    </source>
</evidence>
<sequence length="12" mass="1245">MLAERAALLGSL</sequence>
<protein>
    <submittedName>
        <fullName evidence="1">Uncharacterized protein</fullName>
    </submittedName>
</protein>
<accession>A0A392VEC0</accession>
<dbReference type="EMBL" id="LXQA011148020">
    <property type="protein sequence ID" value="MCI86728.1"/>
    <property type="molecule type" value="Genomic_DNA"/>
</dbReference>